<evidence type="ECO:0000256" key="7">
    <source>
        <dbReference type="ARBA" id="ARBA00023002"/>
    </source>
</evidence>
<gene>
    <name evidence="11" type="ORF">J9253_13275</name>
</gene>
<dbReference type="GO" id="GO:0004450">
    <property type="term" value="F:isocitrate dehydrogenase (NADP+) activity"/>
    <property type="evidence" value="ECO:0007669"/>
    <property type="project" value="UniProtKB-EC"/>
</dbReference>
<accession>A0ABX7WNH4</accession>
<evidence type="ECO:0000256" key="6">
    <source>
        <dbReference type="ARBA" id="ARBA00022857"/>
    </source>
</evidence>
<keyword evidence="6 10" id="KW-0521">NADP</keyword>
<proteinExistence type="inferred from homology"/>
<comment type="catalytic activity">
    <reaction evidence="8 10">
        <text>D-threo-isocitrate + NADP(+) = 2-oxoglutarate + CO2 + NADPH</text>
        <dbReference type="Rhea" id="RHEA:19629"/>
        <dbReference type="ChEBI" id="CHEBI:15562"/>
        <dbReference type="ChEBI" id="CHEBI:16526"/>
        <dbReference type="ChEBI" id="CHEBI:16810"/>
        <dbReference type="ChEBI" id="CHEBI:57783"/>
        <dbReference type="ChEBI" id="CHEBI:58349"/>
        <dbReference type="EC" id="1.1.1.42"/>
    </reaction>
</comment>
<dbReference type="NCBIfam" id="TIGR00178">
    <property type="entry name" value="monomer_idh"/>
    <property type="match status" value="1"/>
</dbReference>
<evidence type="ECO:0000256" key="5">
    <source>
        <dbReference type="ARBA" id="ARBA00022842"/>
    </source>
</evidence>
<evidence type="ECO:0000313" key="11">
    <source>
        <dbReference type="EMBL" id="QTR44980.1"/>
    </source>
</evidence>
<keyword evidence="2 10" id="KW-0329">Glyoxylate bypass</keyword>
<sequence>MSVQNPTIIYTLTDEAPLLATCSLLPIIKTFTATAGIEVTQSDISVATRILAEFPDYLSEAQRVPDNLAELGHLTHESDTNIIKLPNISASVPQLKAAVSELRAKGFMIPEYPENPQTEAELQLASRYSKILGSAVNPVLREGNSDRRAPPAVKRYAQKNPHSMGKWSPASRTHVSYMRRGDFYSSEQSVVMEQDGAVRMELVTPDGEVQVLKTIPLLAGEIIDSMYMSKQALCAFYAEQLADAKDSGILFSLHVKATMMKVSHPIVFGHAVKVFFKDLFAKYGELFEQLGVNPNNGMSSVLEKIQSLPAEIRVEIEQDIADGYAQQPELAMVDSDKGITNLHAPNDVIVDASMPAMIRNGGKMWGVDGKLKETKAVIPESTFARIYQEMIGFCKTNGAFDPTTMGSVPNVGLMAQKAEEYGSHDKTFEITTPGTARVVDEQGKVLMQHQVETGDIWRTCQTKDAAVRDWVKLAVKRARLSNTPAVFWLDPYRPHEAQLIQKVELYLQDHDLNGVEIHIMSQVRAMRFTLERIIRGMDTISVTGNILRDYLTDLFPIMELGTSAKMLSIVPMMEGGSMFETGAGGSAPKHVQQLVAENHLRWDSLGEFLAMASSLEEVSIKTGNPQAQILATTLDQATGKLLDNRKSPAARVGQLDTRGSHFYLALYWAEALAAQTQDAGLAARFAPLAKALADNEQVIIAELNAVQGQPVDLDGYYCADMDKMTAVMRPSATFNATLAAV</sequence>
<dbReference type="EMBL" id="CP072801">
    <property type="protein sequence ID" value="QTR44980.1"/>
    <property type="molecule type" value="Genomic_DNA"/>
</dbReference>
<dbReference type="EC" id="1.1.1.42" evidence="10"/>
<keyword evidence="7 10" id="KW-0560">Oxidoreductase</keyword>
<evidence type="ECO:0000256" key="10">
    <source>
        <dbReference type="PIRNR" id="PIRNR009407"/>
    </source>
</evidence>
<dbReference type="PIRSF" id="PIRSF009407">
    <property type="entry name" value="IDH_monmr"/>
    <property type="match status" value="1"/>
</dbReference>
<evidence type="ECO:0000256" key="9">
    <source>
        <dbReference type="ARBA" id="ARBA00046318"/>
    </source>
</evidence>
<keyword evidence="12" id="KW-1185">Reference proteome</keyword>
<dbReference type="Proteomes" id="UP000672039">
    <property type="component" value="Chromosome"/>
</dbReference>
<evidence type="ECO:0000256" key="2">
    <source>
        <dbReference type="ARBA" id="ARBA00022435"/>
    </source>
</evidence>
<dbReference type="PANTHER" id="PTHR36999">
    <property type="entry name" value="ISOCITRATE DEHYDROGENASE [NADP]"/>
    <property type="match status" value="1"/>
</dbReference>
<evidence type="ECO:0000256" key="4">
    <source>
        <dbReference type="ARBA" id="ARBA00022723"/>
    </source>
</evidence>
<evidence type="ECO:0000313" key="12">
    <source>
        <dbReference type="Proteomes" id="UP000672039"/>
    </source>
</evidence>
<evidence type="ECO:0000256" key="3">
    <source>
        <dbReference type="ARBA" id="ARBA00022532"/>
    </source>
</evidence>
<dbReference type="InterPro" id="IPR004436">
    <property type="entry name" value="Isocitrate_DH_NADP_mono"/>
</dbReference>
<evidence type="ECO:0000256" key="8">
    <source>
        <dbReference type="ARBA" id="ARBA00023554"/>
    </source>
</evidence>
<comment type="similarity">
    <text evidence="9 10">Belongs to the monomeric-type IDH family.</text>
</comment>
<keyword evidence="3 10" id="KW-0816">Tricarboxylic acid cycle</keyword>
<dbReference type="Pfam" id="PF03971">
    <property type="entry name" value="IDH"/>
    <property type="match status" value="1"/>
</dbReference>
<keyword evidence="5" id="KW-0460">Magnesium</keyword>
<reference evidence="11 12" key="1">
    <citation type="submission" date="2021-04" db="EMBL/GenBank/DDBJ databases">
        <title>Genomics, taxonomy and metabolism of representatives of sulfur bacteria of the genus Thiothrix: Thiothrix fructosivorans QT, Thiothrix unzii A1T and three new species, Thiothrix subterranea sp. nov., Thiothrix litoralis sp. nov. and 'Candidatus Thiothrix anitrata' sp. nov.</title>
        <authorList>
            <person name="Ravin N.V."/>
            <person name="Smolyakov D."/>
            <person name="Rudenko T.S."/>
            <person name="Mardanov A.V."/>
            <person name="Beletsky A.V."/>
            <person name="Markov N.D."/>
            <person name="Fomenkov A.I."/>
            <person name="Roberts R.J."/>
            <person name="Karnachuk O.V."/>
            <person name="Novikov A."/>
            <person name="Grabovich M.Y."/>
        </authorList>
    </citation>
    <scope>NUCLEOTIDE SEQUENCE [LARGE SCALE GENOMIC DNA]</scope>
    <source>
        <strain evidence="11 12">AS</strain>
    </source>
</reference>
<dbReference type="PANTHER" id="PTHR36999:SF1">
    <property type="entry name" value="ISOCITRATE DEHYDROGENASE (NADP(+))"/>
    <property type="match status" value="1"/>
</dbReference>
<keyword evidence="4" id="KW-0479">Metal-binding</keyword>
<evidence type="ECO:0000256" key="1">
    <source>
        <dbReference type="ARBA" id="ARBA00001946"/>
    </source>
</evidence>
<comment type="cofactor">
    <cofactor evidence="1">
        <name>Mg(2+)</name>
        <dbReference type="ChEBI" id="CHEBI:18420"/>
    </cofactor>
</comment>
<protein>
    <recommendedName>
        <fullName evidence="10">Isocitrate dehydrogenase [NADP]</fullName>
        <ecNumber evidence="10">1.1.1.42</ecNumber>
    </recommendedName>
    <alternativeName>
        <fullName evidence="10">Oxalosuccinate decarboxylase</fullName>
    </alternativeName>
</protein>
<name>A0ABX7WNH4_9GAMM</name>
<dbReference type="SUPFAM" id="SSF53659">
    <property type="entry name" value="Isocitrate/Isopropylmalate dehydrogenase-like"/>
    <property type="match status" value="1"/>
</dbReference>
<organism evidence="11 12">
    <name type="scientific">Thiothrix litoralis</name>
    <dbReference type="NCBI Taxonomy" id="2891210"/>
    <lineage>
        <taxon>Bacteria</taxon>
        <taxon>Pseudomonadati</taxon>
        <taxon>Pseudomonadota</taxon>
        <taxon>Gammaproteobacteria</taxon>
        <taxon>Thiotrichales</taxon>
        <taxon>Thiotrichaceae</taxon>
        <taxon>Thiothrix</taxon>
    </lineage>
</organism>